<evidence type="ECO:0000256" key="1">
    <source>
        <dbReference type="SAM" id="MobiDB-lite"/>
    </source>
</evidence>
<sequence>MAAPRTVQFIALRNLRQTTTRQAGHHQSRSLHMTGPATYASPFLSTSQTNPNVSSTHSASSKTTLRTTKPSTQETNRSRNFNTSRSRKQVNDSSPIDFTFFPFIFSSPSSSSEEMNLTTAVQVPVLPETSSRTAISRLEQTGQGGGGEVVDVVKMGAEVYAVAPDSIILPLSDHASPSDEYMHIDFRGLADKVVDGLDGLVKDVVGGGGKTVAEAKV</sequence>
<dbReference type="STRING" id="1276538.A0A1X7S7E6"/>
<evidence type="ECO:0000313" key="3">
    <source>
        <dbReference type="Proteomes" id="UP000215127"/>
    </source>
</evidence>
<organism evidence="2 3">
    <name type="scientific">Zymoseptoria tritici (strain ST99CH_3D7)</name>
    <dbReference type="NCBI Taxonomy" id="1276538"/>
    <lineage>
        <taxon>Eukaryota</taxon>
        <taxon>Fungi</taxon>
        <taxon>Dikarya</taxon>
        <taxon>Ascomycota</taxon>
        <taxon>Pezizomycotina</taxon>
        <taxon>Dothideomycetes</taxon>
        <taxon>Dothideomycetidae</taxon>
        <taxon>Mycosphaerellales</taxon>
        <taxon>Mycosphaerellaceae</taxon>
        <taxon>Zymoseptoria</taxon>
    </lineage>
</organism>
<dbReference type="Proteomes" id="UP000215127">
    <property type="component" value="Chromosome 12"/>
</dbReference>
<feature type="compositionally biased region" description="Polar residues" evidence="1">
    <location>
        <begin position="43"/>
        <end position="74"/>
    </location>
</feature>
<keyword evidence="3" id="KW-1185">Reference proteome</keyword>
<dbReference type="EMBL" id="LT853703">
    <property type="protein sequence ID" value="SMQ55616.1"/>
    <property type="molecule type" value="Genomic_DNA"/>
</dbReference>
<dbReference type="AlphaFoldDB" id="A0A1X7S7E6"/>
<gene>
    <name evidence="2" type="ORF">ZT3D7_G10771</name>
</gene>
<feature type="region of interest" description="Disordered" evidence="1">
    <location>
        <begin position="18"/>
        <end position="91"/>
    </location>
</feature>
<accession>A0A1X7S7E6</accession>
<evidence type="ECO:0000313" key="2">
    <source>
        <dbReference type="EMBL" id="SMQ55616.1"/>
    </source>
</evidence>
<proteinExistence type="predicted"/>
<protein>
    <submittedName>
        <fullName evidence="2">Uncharacterized protein</fullName>
    </submittedName>
</protein>
<reference evidence="2 3" key="1">
    <citation type="submission" date="2016-06" db="EMBL/GenBank/DDBJ databases">
        <authorList>
            <person name="Kjaerup R.B."/>
            <person name="Dalgaard T.S."/>
            <person name="Juul-Madsen H.R."/>
        </authorList>
    </citation>
    <scope>NUCLEOTIDE SEQUENCE [LARGE SCALE GENOMIC DNA]</scope>
</reference>
<name>A0A1X7S7E6_ZYMT9</name>